<accession>A0ABQ9H605</accession>
<comment type="caution">
    <text evidence="1">The sequence shown here is derived from an EMBL/GenBank/DDBJ whole genome shotgun (WGS) entry which is preliminary data.</text>
</comment>
<dbReference type="Proteomes" id="UP001159363">
    <property type="component" value="Chromosome 6"/>
</dbReference>
<organism evidence="1 2">
    <name type="scientific">Dryococelus australis</name>
    <dbReference type="NCBI Taxonomy" id="614101"/>
    <lineage>
        <taxon>Eukaryota</taxon>
        <taxon>Metazoa</taxon>
        <taxon>Ecdysozoa</taxon>
        <taxon>Arthropoda</taxon>
        <taxon>Hexapoda</taxon>
        <taxon>Insecta</taxon>
        <taxon>Pterygota</taxon>
        <taxon>Neoptera</taxon>
        <taxon>Polyneoptera</taxon>
        <taxon>Phasmatodea</taxon>
        <taxon>Verophasmatodea</taxon>
        <taxon>Anareolatae</taxon>
        <taxon>Phasmatidae</taxon>
        <taxon>Eurycanthinae</taxon>
        <taxon>Dryococelus</taxon>
    </lineage>
</organism>
<keyword evidence="2" id="KW-1185">Reference proteome</keyword>
<evidence type="ECO:0000313" key="2">
    <source>
        <dbReference type="Proteomes" id="UP001159363"/>
    </source>
</evidence>
<gene>
    <name evidence="1" type="ORF">PR048_020293</name>
</gene>
<dbReference type="EMBL" id="JARBHB010000007">
    <property type="protein sequence ID" value="KAJ8879685.1"/>
    <property type="molecule type" value="Genomic_DNA"/>
</dbReference>
<proteinExistence type="predicted"/>
<name>A0ABQ9H605_9NEOP</name>
<protein>
    <submittedName>
        <fullName evidence="1">Uncharacterized protein</fullName>
    </submittedName>
</protein>
<evidence type="ECO:0000313" key="1">
    <source>
        <dbReference type="EMBL" id="KAJ8879685.1"/>
    </source>
</evidence>
<reference evidence="1 2" key="1">
    <citation type="submission" date="2023-02" db="EMBL/GenBank/DDBJ databases">
        <title>LHISI_Scaffold_Assembly.</title>
        <authorList>
            <person name="Stuart O.P."/>
            <person name="Cleave R."/>
            <person name="Magrath M.J.L."/>
            <person name="Mikheyev A.S."/>
        </authorList>
    </citation>
    <scope>NUCLEOTIDE SEQUENCE [LARGE SCALE GENOMIC DNA]</scope>
    <source>
        <strain evidence="1">Daus_M_001</strain>
        <tissue evidence="1">Leg muscle</tissue>
    </source>
</reference>
<sequence length="252" mass="27907">MRKFLPVGICFGVGRKVFPFRVPFLEQAVTVSGSLEVRKQDNSSPDGLEQEEGQTGECLSRCLDHTCAAGNARPLFIVLPANTQFASHNENKGERTSWLLNIERLLSARVCVHVRTLSRDSLALKGVRAIYNEISVKWPIVSLALSGYSVFCLALMVGFSRKCLEGVKSGTQLTNINGLVPKLLAVTLEVEVLTFRNECKGYLQQRFFKLVAKCPLRSKVVKGASCLSPEIIRSSMLRNSRINTAFGNIWAK</sequence>